<evidence type="ECO:0000256" key="8">
    <source>
        <dbReference type="SAM" id="MobiDB-lite"/>
    </source>
</evidence>
<dbReference type="InterPro" id="IPR001594">
    <property type="entry name" value="Palmitoyltrfase_DHHC"/>
</dbReference>
<dbReference type="InterPro" id="IPR039859">
    <property type="entry name" value="PFA4/ZDH16/20/ERF2-like"/>
</dbReference>
<dbReference type="eggNOG" id="KOG1315">
    <property type="taxonomic scope" value="Eukaryota"/>
</dbReference>
<comment type="subcellular location">
    <subcellularLocation>
        <location evidence="1">Membrane</location>
        <topology evidence="1">Multi-pass membrane protein</topology>
    </subcellularLocation>
</comment>
<dbReference type="PaxDb" id="2903-EOD26591"/>
<proteinExistence type="inferred from homology"/>
<evidence type="ECO:0000256" key="3">
    <source>
        <dbReference type="ARBA" id="ARBA00022692"/>
    </source>
</evidence>
<feature type="region of interest" description="Disordered" evidence="8">
    <location>
        <begin position="343"/>
        <end position="371"/>
    </location>
</feature>
<feature type="transmembrane region" description="Helical" evidence="7">
    <location>
        <begin position="77"/>
        <end position="100"/>
    </location>
</feature>
<feature type="domain" description="Palmitoyltransferase DHHC" evidence="9">
    <location>
        <begin position="128"/>
        <end position="255"/>
    </location>
</feature>
<dbReference type="Pfam" id="PF01529">
    <property type="entry name" value="DHHC"/>
    <property type="match status" value="1"/>
</dbReference>
<evidence type="ECO:0000256" key="4">
    <source>
        <dbReference type="ARBA" id="ARBA00022989"/>
    </source>
</evidence>
<accession>A0A0D3JSV6</accession>
<evidence type="ECO:0000259" key="9">
    <source>
        <dbReference type="Pfam" id="PF01529"/>
    </source>
</evidence>
<dbReference type="GO" id="GO:0016020">
    <property type="term" value="C:membrane"/>
    <property type="evidence" value="ECO:0007669"/>
    <property type="project" value="UniProtKB-SubCell"/>
</dbReference>
<evidence type="ECO:0000256" key="2">
    <source>
        <dbReference type="ARBA" id="ARBA00022679"/>
    </source>
</evidence>
<feature type="transmembrane region" description="Helical" evidence="7">
    <location>
        <begin position="215"/>
        <end position="242"/>
    </location>
</feature>
<evidence type="ECO:0000256" key="7">
    <source>
        <dbReference type="RuleBase" id="RU079119"/>
    </source>
</evidence>
<evidence type="ECO:0000313" key="11">
    <source>
        <dbReference type="Proteomes" id="UP000013827"/>
    </source>
</evidence>
<dbReference type="KEGG" id="ehx:EMIHUDRAFT_435115"/>
<dbReference type="HOGENOM" id="CLU_675158_0_0_1"/>
<dbReference type="EnsemblProtists" id="EOD26591">
    <property type="protein sequence ID" value="EOD26591"/>
    <property type="gene ID" value="EMIHUDRAFT_435115"/>
</dbReference>
<keyword evidence="4 7" id="KW-1133">Transmembrane helix</keyword>
<keyword evidence="11" id="KW-1185">Reference proteome</keyword>
<comment type="domain">
    <text evidence="7">The DHHC domain is required for palmitoyltransferase activity.</text>
</comment>
<dbReference type="AlphaFoldDB" id="A0A0D3JSV6"/>
<feature type="transmembrane region" description="Helical" evidence="7">
    <location>
        <begin position="51"/>
        <end position="71"/>
    </location>
</feature>
<keyword evidence="6 7" id="KW-0012">Acyltransferase</keyword>
<reference evidence="11" key="1">
    <citation type="journal article" date="2013" name="Nature">
        <title>Pan genome of the phytoplankton Emiliania underpins its global distribution.</title>
        <authorList>
            <person name="Read B.A."/>
            <person name="Kegel J."/>
            <person name="Klute M.J."/>
            <person name="Kuo A."/>
            <person name="Lefebvre S.C."/>
            <person name="Maumus F."/>
            <person name="Mayer C."/>
            <person name="Miller J."/>
            <person name="Monier A."/>
            <person name="Salamov A."/>
            <person name="Young J."/>
            <person name="Aguilar M."/>
            <person name="Claverie J.M."/>
            <person name="Frickenhaus S."/>
            <person name="Gonzalez K."/>
            <person name="Herman E.K."/>
            <person name="Lin Y.C."/>
            <person name="Napier J."/>
            <person name="Ogata H."/>
            <person name="Sarno A.F."/>
            <person name="Shmutz J."/>
            <person name="Schroeder D."/>
            <person name="de Vargas C."/>
            <person name="Verret F."/>
            <person name="von Dassow P."/>
            <person name="Valentin K."/>
            <person name="Van de Peer Y."/>
            <person name="Wheeler G."/>
            <person name="Dacks J.B."/>
            <person name="Delwiche C.F."/>
            <person name="Dyhrman S.T."/>
            <person name="Glockner G."/>
            <person name="John U."/>
            <person name="Richards T."/>
            <person name="Worden A.Z."/>
            <person name="Zhang X."/>
            <person name="Grigoriev I.V."/>
            <person name="Allen A.E."/>
            <person name="Bidle K."/>
            <person name="Borodovsky M."/>
            <person name="Bowler C."/>
            <person name="Brownlee C."/>
            <person name="Cock J.M."/>
            <person name="Elias M."/>
            <person name="Gladyshev V.N."/>
            <person name="Groth M."/>
            <person name="Guda C."/>
            <person name="Hadaegh A."/>
            <person name="Iglesias-Rodriguez M.D."/>
            <person name="Jenkins J."/>
            <person name="Jones B.M."/>
            <person name="Lawson T."/>
            <person name="Leese F."/>
            <person name="Lindquist E."/>
            <person name="Lobanov A."/>
            <person name="Lomsadze A."/>
            <person name="Malik S.B."/>
            <person name="Marsh M.E."/>
            <person name="Mackinder L."/>
            <person name="Mock T."/>
            <person name="Mueller-Roeber B."/>
            <person name="Pagarete A."/>
            <person name="Parker M."/>
            <person name="Probert I."/>
            <person name="Quesneville H."/>
            <person name="Raines C."/>
            <person name="Rensing S.A."/>
            <person name="Riano-Pachon D.M."/>
            <person name="Richier S."/>
            <person name="Rokitta S."/>
            <person name="Shiraiwa Y."/>
            <person name="Soanes D.M."/>
            <person name="van der Giezen M."/>
            <person name="Wahlund T.M."/>
            <person name="Williams B."/>
            <person name="Wilson W."/>
            <person name="Wolfe G."/>
            <person name="Wurch L.L."/>
        </authorList>
    </citation>
    <scope>NUCLEOTIDE SEQUENCE</scope>
</reference>
<dbReference type="PANTHER" id="PTHR12246">
    <property type="entry name" value="PALMITOYLTRANSFERASE ZDHHC16"/>
    <property type="match status" value="1"/>
</dbReference>
<dbReference type="EC" id="2.3.1.225" evidence="7"/>
<dbReference type="RefSeq" id="XP_005779020.1">
    <property type="nucleotide sequence ID" value="XM_005778963.1"/>
</dbReference>
<dbReference type="GO" id="GO:0019706">
    <property type="term" value="F:protein-cysteine S-palmitoyltransferase activity"/>
    <property type="evidence" value="ECO:0007669"/>
    <property type="project" value="UniProtKB-EC"/>
</dbReference>
<sequence>MHSPRAANNEPSSSTDIERPALSISPPAGGPSPAPCACAPCSAPRCQSAPLPLVIVVIIALNYIPYVLWTLERRRHLALTITLVVIFHALLGLVVCAWAYTCGTDPGVPPSQWQRRMAALAKARPGSSELKVCRRSGLYKPPRSHFCSVTRRLTLNMDHYCPWVANTVGHYNRKFFLLFLLYTCLLLAYVLLSIAPQLPDLFDWALDGDGRWVGGVAYAVVLGVMLAVDVLLLLLLGPFMCLHWKMAMRNQTTIDGDKLPQYDIGLSANLEQILGRRRLHWFCPCYCDGPVGDGVHWPTKTGGAALVPLGGSGTPLRTSAAASPRQACAGGCAPAAASSASASTAAGSRPASPRASPARASGGAGPSSQPAAPYRAVPALVYSAPAASPEAAGAPVQVSAAAVSHPAR</sequence>
<organism evidence="10 11">
    <name type="scientific">Emiliania huxleyi (strain CCMP1516)</name>
    <dbReference type="NCBI Taxonomy" id="280463"/>
    <lineage>
        <taxon>Eukaryota</taxon>
        <taxon>Haptista</taxon>
        <taxon>Haptophyta</taxon>
        <taxon>Prymnesiophyceae</taxon>
        <taxon>Isochrysidales</taxon>
        <taxon>Noelaerhabdaceae</taxon>
        <taxon>Emiliania</taxon>
    </lineage>
</organism>
<reference evidence="10" key="2">
    <citation type="submission" date="2024-10" db="UniProtKB">
        <authorList>
            <consortium name="EnsemblProtists"/>
        </authorList>
    </citation>
    <scope>IDENTIFICATION</scope>
</reference>
<evidence type="ECO:0000256" key="6">
    <source>
        <dbReference type="ARBA" id="ARBA00023315"/>
    </source>
</evidence>
<evidence type="ECO:0000313" key="10">
    <source>
        <dbReference type="EnsemblProtists" id="EOD26591"/>
    </source>
</evidence>
<keyword evidence="3 7" id="KW-0812">Transmembrane</keyword>
<comment type="similarity">
    <text evidence="7">Belongs to the DHHC palmitoyltransferase family.</text>
</comment>
<evidence type="ECO:0000256" key="5">
    <source>
        <dbReference type="ARBA" id="ARBA00023136"/>
    </source>
</evidence>
<dbReference type="GeneID" id="17272137"/>
<feature type="transmembrane region" description="Helical" evidence="7">
    <location>
        <begin position="175"/>
        <end position="195"/>
    </location>
</feature>
<keyword evidence="2 7" id="KW-0808">Transferase</keyword>
<keyword evidence="5 7" id="KW-0472">Membrane</keyword>
<protein>
    <recommendedName>
        <fullName evidence="7">Palmitoyltransferase</fullName>
        <ecNumber evidence="7">2.3.1.225</ecNumber>
    </recommendedName>
</protein>
<dbReference type="Proteomes" id="UP000013827">
    <property type="component" value="Unassembled WGS sequence"/>
</dbReference>
<feature type="region of interest" description="Disordered" evidence="8">
    <location>
        <begin position="1"/>
        <end position="28"/>
    </location>
</feature>
<dbReference type="PROSITE" id="PS50216">
    <property type="entry name" value="DHHC"/>
    <property type="match status" value="1"/>
</dbReference>
<comment type="catalytic activity">
    <reaction evidence="7">
        <text>L-cysteinyl-[protein] + hexadecanoyl-CoA = S-hexadecanoyl-L-cysteinyl-[protein] + CoA</text>
        <dbReference type="Rhea" id="RHEA:36683"/>
        <dbReference type="Rhea" id="RHEA-COMP:10131"/>
        <dbReference type="Rhea" id="RHEA-COMP:11032"/>
        <dbReference type="ChEBI" id="CHEBI:29950"/>
        <dbReference type="ChEBI" id="CHEBI:57287"/>
        <dbReference type="ChEBI" id="CHEBI:57379"/>
        <dbReference type="ChEBI" id="CHEBI:74151"/>
        <dbReference type="EC" id="2.3.1.225"/>
    </reaction>
</comment>
<feature type="region of interest" description="Disordered" evidence="8">
    <location>
        <begin position="389"/>
        <end position="408"/>
    </location>
</feature>
<dbReference type="STRING" id="2903.R1EUF5"/>
<evidence type="ECO:0000256" key="1">
    <source>
        <dbReference type="ARBA" id="ARBA00004141"/>
    </source>
</evidence>
<name>A0A0D3JSV6_EMIH1</name>